<dbReference type="RefSeq" id="YP_009448987.1">
    <property type="nucleotide sequence ID" value="NC_036594.1"/>
</dbReference>
<evidence type="ECO:0000313" key="2">
    <source>
        <dbReference type="Proteomes" id="UP000236316"/>
    </source>
</evidence>
<organism evidence="1">
    <name type="scientific">Orpheovirus IHUMI-LCC2</name>
    <dbReference type="NCBI Taxonomy" id="2023057"/>
    <lineage>
        <taxon>Viruses</taxon>
        <taxon>Varidnaviria</taxon>
        <taxon>Bamfordvirae</taxon>
        <taxon>Nucleocytoviricota</taxon>
        <taxon>Megaviricetes</taxon>
        <taxon>Pimascovirales</taxon>
        <taxon>Ocovirineae</taxon>
        <taxon>Orpheoviridae</taxon>
        <taxon>Alphaorpheovirus</taxon>
        <taxon>Alphaorpheovirus massiliense</taxon>
    </lineage>
</organism>
<reference evidence="1" key="1">
    <citation type="submission" date="2017-08" db="EMBL/GenBank/DDBJ databases">
        <authorList>
            <consortium name="Urmite Genomes"/>
        </authorList>
    </citation>
    <scope>NUCLEOTIDE SEQUENCE [LARGE SCALE GENOMIC DNA]</scope>
    <source>
        <strain evidence="1">IHUMI-LCC2</strain>
    </source>
</reference>
<proteinExistence type="predicted"/>
<gene>
    <name evidence="1" type="ORF">ORPV_781</name>
</gene>
<sequence>MFNNVLVCGHIDLAIEDFDKYYIPVIREVMLKHNAFYVGGAKGVDSFSQDYLSKTDCNVTVCDKGDQNNNLYSLKFRYIDRDAFMTDNAKHIIVFLRKNYMSIGSGSFSNVVRMSTTRIIADQFVKHARESKYDENYLSLHEYYDKVIKSFNPFTKNDKLYFKNKVREIMII</sequence>
<dbReference type="GeneID" id="35382607"/>
<keyword evidence="2" id="KW-1185">Reference proteome</keyword>
<protein>
    <submittedName>
        <fullName evidence="1">Uncharacterized protein</fullName>
    </submittedName>
</protein>
<dbReference type="Proteomes" id="UP000236316">
    <property type="component" value="Segment"/>
</dbReference>
<dbReference type="KEGG" id="vg:35382607"/>
<evidence type="ECO:0000313" key="1">
    <source>
        <dbReference type="EMBL" id="SNW62685.1"/>
    </source>
</evidence>
<dbReference type="EMBL" id="LT906555">
    <property type="protein sequence ID" value="SNW62685.1"/>
    <property type="molecule type" value="Genomic_DNA"/>
</dbReference>
<accession>A0A2I2L553</accession>
<name>A0A2I2L553_9VIRU</name>